<evidence type="ECO:0000313" key="4">
    <source>
        <dbReference type="EMBL" id="SFH11307.1"/>
    </source>
</evidence>
<evidence type="ECO:0000313" key="5">
    <source>
        <dbReference type="Proteomes" id="UP000199052"/>
    </source>
</evidence>
<dbReference type="InterPro" id="IPR049046">
    <property type="entry name" value="Beta-AFase-like_GH127_middle"/>
</dbReference>
<dbReference type="PANTHER" id="PTHR31151">
    <property type="entry name" value="PROLINE-TRNA LIGASE (DUF1680)"/>
    <property type="match status" value="1"/>
</dbReference>
<evidence type="ECO:0000259" key="2">
    <source>
        <dbReference type="Pfam" id="PF20736"/>
    </source>
</evidence>
<evidence type="ECO:0000313" key="3">
    <source>
        <dbReference type="EMBL" id="NYH86188.1"/>
    </source>
</evidence>
<feature type="domain" description="Non-reducing end beta-L-arabinofuranosidase-like GH127 catalytic" evidence="1">
    <location>
        <begin position="120"/>
        <end position="375"/>
    </location>
</feature>
<evidence type="ECO:0000313" key="6">
    <source>
        <dbReference type="Proteomes" id="UP000533017"/>
    </source>
</evidence>
<dbReference type="Proteomes" id="UP000533017">
    <property type="component" value="Unassembled WGS sequence"/>
</dbReference>
<reference evidence="4 5" key="1">
    <citation type="submission" date="2016-10" db="EMBL/GenBank/DDBJ databases">
        <authorList>
            <person name="de Groot N.N."/>
        </authorList>
    </citation>
    <scope>NUCLEOTIDE SEQUENCE [LARGE SCALE GENOMIC DNA]</scope>
    <source>
        <strain evidence="4 5">CPCC 202808</strain>
    </source>
</reference>
<accession>A0A1I2XE31</accession>
<proteinExistence type="predicted"/>
<protein>
    <submittedName>
        <fullName evidence="4">Beta-L-arabinofuranosidase, GH127</fullName>
    </submittedName>
</protein>
<dbReference type="AlphaFoldDB" id="A0A1I2XE31"/>
<dbReference type="RefSeq" id="WP_092885726.1">
    <property type="nucleotide sequence ID" value="NZ_FOOI01000012.1"/>
</dbReference>
<dbReference type="Proteomes" id="UP000199052">
    <property type="component" value="Unassembled WGS sequence"/>
</dbReference>
<feature type="domain" description="Non-reducing end beta-L-arabinofuranosidase-like GH127 middle" evidence="2">
    <location>
        <begin position="395"/>
        <end position="489"/>
    </location>
</feature>
<dbReference type="SUPFAM" id="SSF48208">
    <property type="entry name" value="Six-hairpin glycosidases"/>
    <property type="match status" value="1"/>
</dbReference>
<keyword evidence="6" id="KW-1185">Reference proteome</keyword>
<sequence length="691" mass="76642">MAALPHARYEPVRLAGVRPQGWLLEFLRRQCAGITGNPQASGYPLDHTFWDDPSRLPDVADPAMAWWPYEQTAYWVDGALKAGFLAGEESVRKLAVAQVEDAIANAAPDGFIGPEMFRDAHRWAYLVFFRAVLTQYAITGDQRLIDALVRHYRSTPHPMGFARDVSGVEILLALYAETGEPDLLERATDLYARFNAQDSEHGRDYTLAGMRSDRPVTTHGVSFNELAKLGALMYAATGDRESLDATVHAYAKVERDHLLADGLHSGAEAMSGNGPLESHETCTIADHTWSLGHLLQITGDARYADRLERVVFNALPGAVTKDFTALQYFSCANQMIATSTSNHNPMSRGDNRMSFRPGHPVQCCTGNVQRALPNYVERMWMRGPGGGEDGHGEEIVAALFGPSRIEVPLAGTTVTIEEQTRYPFEPGVSFTVTPERAARFTFTVRIPEWCQAPVVTVGGEPVDQAPVPGTFCRIEREWHPGDRVEVRLPFPLTSRRWADGGISLELGPLTLSLPIATTLTVDTEDDWERTPVEFRLAGPQRRLPDFPAYTLVPEGEWAYALAVDETNLADAAEVVWTDTYDTDDTDGTRAFPLDVETPAVRVSVPARRVRDWTLAETDRVSRLLPSFENGRFRMVEHEVEGRFTLTPPLPAPDTLAERLADETERIELVPYGNTLLRLTVFPSAEPETSAR</sequence>
<dbReference type="Pfam" id="PF20736">
    <property type="entry name" value="Glyco_hydro127M"/>
    <property type="match status" value="1"/>
</dbReference>
<dbReference type="InterPro" id="IPR012878">
    <property type="entry name" value="Beta-AFase-like_GH127_cat"/>
</dbReference>
<dbReference type="Pfam" id="PF07944">
    <property type="entry name" value="Beta-AFase-like_GH127_cat"/>
    <property type="match status" value="1"/>
</dbReference>
<evidence type="ECO:0000259" key="1">
    <source>
        <dbReference type="Pfam" id="PF07944"/>
    </source>
</evidence>
<reference evidence="3 6" key="2">
    <citation type="submission" date="2020-07" db="EMBL/GenBank/DDBJ databases">
        <title>Sequencing the genomes of 1000 actinobacteria strains.</title>
        <authorList>
            <person name="Klenk H.-P."/>
        </authorList>
    </citation>
    <scope>NUCLEOTIDE SEQUENCE [LARGE SCALE GENOMIC DNA]</scope>
    <source>
        <strain evidence="3 6">DSM 45117</strain>
    </source>
</reference>
<dbReference type="GO" id="GO:0005975">
    <property type="term" value="P:carbohydrate metabolic process"/>
    <property type="evidence" value="ECO:0007669"/>
    <property type="project" value="InterPro"/>
</dbReference>
<dbReference type="InterPro" id="IPR008928">
    <property type="entry name" value="6-hairpin_glycosidase_sf"/>
</dbReference>
<dbReference type="STRING" id="504797.SAMN05421678_112123"/>
<dbReference type="OrthoDB" id="251941at2"/>
<gene>
    <name evidence="3" type="ORF">FHR37_005039</name>
    <name evidence="4" type="ORF">SAMN05421678_112123</name>
</gene>
<dbReference type="PANTHER" id="PTHR31151:SF0">
    <property type="entry name" value="PROLINE-TRNA LIGASE (DUF1680)"/>
    <property type="match status" value="1"/>
</dbReference>
<name>A0A1I2XE31_9ACTN</name>
<organism evidence="4 5">
    <name type="scientific">Actinopolymorpha cephalotaxi</name>
    <dbReference type="NCBI Taxonomy" id="504797"/>
    <lineage>
        <taxon>Bacteria</taxon>
        <taxon>Bacillati</taxon>
        <taxon>Actinomycetota</taxon>
        <taxon>Actinomycetes</taxon>
        <taxon>Propionibacteriales</taxon>
        <taxon>Actinopolymorphaceae</taxon>
        <taxon>Actinopolymorpha</taxon>
    </lineage>
</organism>
<dbReference type="EMBL" id="FOOI01000012">
    <property type="protein sequence ID" value="SFH11307.1"/>
    <property type="molecule type" value="Genomic_DNA"/>
</dbReference>
<dbReference type="EMBL" id="JACBZA010000001">
    <property type="protein sequence ID" value="NYH86188.1"/>
    <property type="molecule type" value="Genomic_DNA"/>
</dbReference>